<dbReference type="AlphaFoldDB" id="A0A645IZI2"/>
<accession>A0A645IZI2</accession>
<organism evidence="1">
    <name type="scientific">bioreactor metagenome</name>
    <dbReference type="NCBI Taxonomy" id="1076179"/>
    <lineage>
        <taxon>unclassified sequences</taxon>
        <taxon>metagenomes</taxon>
        <taxon>ecological metagenomes</taxon>
    </lineage>
</organism>
<gene>
    <name evidence="1" type="ORF">SDC9_204306</name>
</gene>
<comment type="caution">
    <text evidence="1">The sequence shown here is derived from an EMBL/GenBank/DDBJ whole genome shotgun (WGS) entry which is preliminary data.</text>
</comment>
<evidence type="ECO:0000313" key="1">
    <source>
        <dbReference type="EMBL" id="MPN56616.1"/>
    </source>
</evidence>
<proteinExistence type="predicted"/>
<dbReference type="EMBL" id="VSSQ01127158">
    <property type="protein sequence ID" value="MPN56616.1"/>
    <property type="molecule type" value="Genomic_DNA"/>
</dbReference>
<name>A0A645IZI2_9ZZZZ</name>
<protein>
    <submittedName>
        <fullName evidence="1">Uncharacterized protein</fullName>
    </submittedName>
</protein>
<sequence>MGLDLSEAYNLSDDEKQAVADAADKAYDLNVVCGTYDDLADQGYIDRENLYFTSGVLISVEVDEDSVKDDAFTFDAEKWRGGDGAIFYDDCAASLGADGWGYTVGSFAIS</sequence>
<reference evidence="1" key="1">
    <citation type="submission" date="2019-08" db="EMBL/GenBank/DDBJ databases">
        <authorList>
            <person name="Kucharzyk K."/>
            <person name="Murdoch R.W."/>
            <person name="Higgins S."/>
            <person name="Loffler F."/>
        </authorList>
    </citation>
    <scope>NUCLEOTIDE SEQUENCE</scope>
</reference>